<organism evidence="1 2">
    <name type="scientific">Nostoc piscinale CENA21</name>
    <dbReference type="NCBI Taxonomy" id="224013"/>
    <lineage>
        <taxon>Bacteria</taxon>
        <taxon>Bacillati</taxon>
        <taxon>Cyanobacteriota</taxon>
        <taxon>Cyanophyceae</taxon>
        <taxon>Nostocales</taxon>
        <taxon>Nostocaceae</taxon>
        <taxon>Nostoc</taxon>
    </lineage>
</organism>
<proteinExistence type="predicted"/>
<reference evidence="2" key="1">
    <citation type="submission" date="2015-07" db="EMBL/GenBank/DDBJ databases">
        <title>Genome Of Nitrogen-Fixing Cyanobacterium Nostoc piscinale CENA21 From Solimoes/Amazon River Floodplain Sediments And Comparative Genomics To Uncover Biosynthetic Natural Products Potential.</title>
        <authorList>
            <person name="Leao T.F."/>
            <person name="Leao P.N."/>
            <person name="Guimaraes P.I."/>
            <person name="de Melo A.G.C."/>
            <person name="Ramos R.T.J."/>
            <person name="Silva A."/>
            <person name="Fiore M.F."/>
            <person name="Schneider M.P.C."/>
        </authorList>
    </citation>
    <scope>NUCLEOTIDE SEQUENCE [LARGE SCALE GENOMIC DNA]</scope>
    <source>
        <strain evidence="2">CENA21</strain>
    </source>
</reference>
<gene>
    <name evidence="1" type="ORF">ACX27_03190</name>
</gene>
<sequence>MGEICLGVTPLDFQPNCPPGSGFNDSGFPVDESGFLIFNPDIPFVPNAGFIPFDADLRAEFIENDSVFEFEDGGIRDTIAYSIIRPGETESLLSYRLDFASLGIDPNEAINNLSYILEQNLLGRTRRTEIFF</sequence>
<dbReference type="Proteomes" id="UP000062645">
    <property type="component" value="Chromosome"/>
</dbReference>
<evidence type="ECO:0000313" key="1">
    <source>
        <dbReference type="EMBL" id="ALF52082.1"/>
    </source>
</evidence>
<evidence type="ECO:0000313" key="2">
    <source>
        <dbReference type="Proteomes" id="UP000062645"/>
    </source>
</evidence>
<accession>A0A0M4SZV1</accession>
<name>A0A0M4SZV1_9NOSO</name>
<keyword evidence="2" id="KW-1185">Reference proteome</keyword>
<reference evidence="1 2" key="2">
    <citation type="journal article" date="2016" name="Genome Announc.">
        <title>Draft Genome Sequence of the N2-Fixing Cyanobacterium Nostoc piscinale CENA21, Isolated from the Brazilian Amazon Floodplain.</title>
        <authorList>
            <person name="Leao T."/>
            <person name="Guimaraes P.I."/>
            <person name="de Melo A.G."/>
            <person name="Ramos R.T."/>
            <person name="Leao P.N."/>
            <person name="Silva A."/>
            <person name="Fiore M.F."/>
            <person name="Schneider M.P."/>
        </authorList>
    </citation>
    <scope>NUCLEOTIDE SEQUENCE [LARGE SCALE GENOMIC DNA]</scope>
    <source>
        <strain evidence="1 2">CENA21</strain>
    </source>
</reference>
<dbReference type="EMBL" id="CP012036">
    <property type="protein sequence ID" value="ALF52082.1"/>
    <property type="molecule type" value="Genomic_DNA"/>
</dbReference>
<dbReference type="KEGG" id="npz:ACX27_03190"/>
<dbReference type="PATRIC" id="fig|224013.5.peg.772"/>
<protein>
    <submittedName>
        <fullName evidence="1">Uncharacterized protein</fullName>
    </submittedName>
</protein>
<dbReference type="AlphaFoldDB" id="A0A0M4SZV1"/>